<sequence>MSYSHSIQPRKCPVVHREITIVKEITRPPQAEVADPAMIRSTIEFTEDNFIALRQDVVSLRLVVMALLSRMRDAGIIDETV</sequence>
<protein>
    <submittedName>
        <fullName evidence="1">Uncharacterized protein</fullName>
    </submittedName>
</protein>
<name>A0A6C0LY90_9ZZZZ</name>
<accession>A0A6C0LY90</accession>
<dbReference type="EMBL" id="MN740610">
    <property type="protein sequence ID" value="QHU35627.1"/>
    <property type="molecule type" value="Genomic_DNA"/>
</dbReference>
<reference evidence="1" key="1">
    <citation type="journal article" date="2020" name="Nature">
        <title>Giant virus diversity and host interactions through global metagenomics.</title>
        <authorList>
            <person name="Schulz F."/>
            <person name="Roux S."/>
            <person name="Paez-Espino D."/>
            <person name="Jungbluth S."/>
            <person name="Walsh D.A."/>
            <person name="Denef V.J."/>
            <person name="McMahon K.D."/>
            <person name="Konstantinidis K.T."/>
            <person name="Eloe-Fadrosh E.A."/>
            <person name="Kyrpides N.C."/>
            <person name="Woyke T."/>
        </authorList>
    </citation>
    <scope>NUCLEOTIDE SEQUENCE</scope>
    <source>
        <strain evidence="1">GVMAG-S-1029409-49</strain>
    </source>
</reference>
<evidence type="ECO:0000313" key="1">
    <source>
        <dbReference type="EMBL" id="QHU35627.1"/>
    </source>
</evidence>
<dbReference type="AlphaFoldDB" id="A0A6C0LY90"/>
<organism evidence="1">
    <name type="scientific">viral metagenome</name>
    <dbReference type="NCBI Taxonomy" id="1070528"/>
    <lineage>
        <taxon>unclassified sequences</taxon>
        <taxon>metagenomes</taxon>
        <taxon>organismal metagenomes</taxon>
    </lineage>
</organism>
<proteinExistence type="predicted"/>